<dbReference type="HOGENOM" id="CLU_1693446_0_0_6"/>
<dbReference type="Proteomes" id="UP000005090">
    <property type="component" value="Chromosome"/>
</dbReference>
<protein>
    <recommendedName>
        <fullName evidence="4">Lipoprotein</fullName>
    </recommendedName>
</protein>
<dbReference type="eggNOG" id="ENOG5031V3C">
    <property type="taxonomic scope" value="Bacteria"/>
</dbReference>
<organism evidence="2 3">
    <name type="scientific">Methylomicrobium album BG8</name>
    <dbReference type="NCBI Taxonomy" id="686340"/>
    <lineage>
        <taxon>Bacteria</taxon>
        <taxon>Pseudomonadati</taxon>
        <taxon>Pseudomonadota</taxon>
        <taxon>Gammaproteobacteria</taxon>
        <taxon>Methylococcales</taxon>
        <taxon>Methylococcaceae</taxon>
        <taxon>Methylomicrobium</taxon>
    </lineage>
</organism>
<feature type="chain" id="PRO_5003612765" description="Lipoprotein" evidence="1">
    <location>
        <begin position="27"/>
        <end position="156"/>
    </location>
</feature>
<evidence type="ECO:0000256" key="1">
    <source>
        <dbReference type="SAM" id="SignalP"/>
    </source>
</evidence>
<evidence type="ECO:0000313" key="2">
    <source>
        <dbReference type="EMBL" id="EIC31208.1"/>
    </source>
</evidence>
<dbReference type="EMBL" id="CM001475">
    <property type="protein sequence ID" value="EIC31208.1"/>
    <property type="molecule type" value="Genomic_DNA"/>
</dbReference>
<feature type="signal peptide" evidence="1">
    <location>
        <begin position="1"/>
        <end position="26"/>
    </location>
</feature>
<name>H8GGC8_METAL</name>
<keyword evidence="3" id="KW-1185">Reference proteome</keyword>
<reference evidence="2 3" key="1">
    <citation type="journal article" date="2013" name="Genome Announc.">
        <title>Genome Sequence of the Obligate Gammaproteobacterial Methanotroph Methylomicrobium album Strain BG8.</title>
        <authorList>
            <person name="Kits K.D."/>
            <person name="Kalyuzhnaya M.G."/>
            <person name="Klotz M.G."/>
            <person name="Jetten M.S."/>
            <person name="Op den Camp H.J."/>
            <person name="Vuilleumier S."/>
            <person name="Bringel F."/>
            <person name="Dispirito A.A."/>
            <person name="Murrell J.C."/>
            <person name="Bruce D."/>
            <person name="Cheng J.F."/>
            <person name="Copeland A."/>
            <person name="Goodwin L."/>
            <person name="Hauser L."/>
            <person name="Lajus A."/>
            <person name="Land M.L."/>
            <person name="Lapidus A."/>
            <person name="Lucas S."/>
            <person name="Medigue C."/>
            <person name="Pitluck S."/>
            <person name="Woyke T."/>
            <person name="Zeytun A."/>
            <person name="Stein L.Y."/>
        </authorList>
    </citation>
    <scope>NUCLEOTIDE SEQUENCE [LARGE SCALE GENOMIC DNA]</scope>
    <source>
        <strain evidence="2 3">BG8</strain>
    </source>
</reference>
<dbReference type="PROSITE" id="PS51257">
    <property type="entry name" value="PROKAR_LIPOPROTEIN"/>
    <property type="match status" value="1"/>
</dbReference>
<dbReference type="RefSeq" id="WP_005374406.1">
    <property type="nucleotide sequence ID" value="NZ_CM001475.1"/>
</dbReference>
<gene>
    <name evidence="2" type="ORF">Metal_3560</name>
</gene>
<evidence type="ECO:0008006" key="4">
    <source>
        <dbReference type="Google" id="ProtNLM"/>
    </source>
</evidence>
<evidence type="ECO:0000313" key="3">
    <source>
        <dbReference type="Proteomes" id="UP000005090"/>
    </source>
</evidence>
<dbReference type="AlphaFoldDB" id="H8GGC8"/>
<accession>H8GGC8</accession>
<sequence>MKHSRHKMNAWLAACAGLVFAFMVTACSDREDAQQPPSKAEARKMQTAGDVHNPFDHTHDEPVTDIRKHKFEHDFAAQCVERELKNSTDKEAGKARWEKPCMCIATFMMKNLTADEAGKFLDEHKNTQSLVIKYENAAFHCLQAKQQPKEPQLFGR</sequence>
<proteinExistence type="predicted"/>
<keyword evidence="1" id="KW-0732">Signal</keyword>